<dbReference type="Gene3D" id="3.60.15.10">
    <property type="entry name" value="Ribonuclease Z/Hydroxyacylglutathione hydrolase-like"/>
    <property type="match status" value="1"/>
</dbReference>
<dbReference type="EMBL" id="ADLJ01000044">
    <property type="protein sequence ID" value="EHE96336.1"/>
    <property type="molecule type" value="Genomic_DNA"/>
</dbReference>
<gene>
    <name evidence="2" type="ORF">HMPREF9469_04872</name>
</gene>
<dbReference type="SUPFAM" id="SSF56281">
    <property type="entry name" value="Metallo-hydrolase/oxidoreductase"/>
    <property type="match status" value="1"/>
</dbReference>
<evidence type="ECO:0000313" key="2">
    <source>
        <dbReference type="EMBL" id="EHE96336.1"/>
    </source>
</evidence>
<organism evidence="2 3">
    <name type="scientific">[Clostridium] citroniae WAL-17108</name>
    <dbReference type="NCBI Taxonomy" id="742733"/>
    <lineage>
        <taxon>Bacteria</taxon>
        <taxon>Bacillati</taxon>
        <taxon>Bacillota</taxon>
        <taxon>Clostridia</taxon>
        <taxon>Lachnospirales</taxon>
        <taxon>Lachnospiraceae</taxon>
        <taxon>Enterocloster</taxon>
    </lineage>
</organism>
<comment type="caution">
    <text evidence="2">The sequence shown here is derived from an EMBL/GenBank/DDBJ whole genome shotgun (WGS) entry which is preliminary data.</text>
</comment>
<dbReference type="Pfam" id="PF12706">
    <property type="entry name" value="Lactamase_B_2"/>
    <property type="match status" value="1"/>
</dbReference>
<dbReference type="HOGENOM" id="CLU_044538_4_0_9"/>
<dbReference type="RefSeq" id="WP_007868280.1">
    <property type="nucleotide sequence ID" value="NZ_JH376428.1"/>
</dbReference>
<reference evidence="2 3" key="1">
    <citation type="submission" date="2011-08" db="EMBL/GenBank/DDBJ databases">
        <title>The Genome Sequence of Clostridium citroniae WAL-17108.</title>
        <authorList>
            <consortium name="The Broad Institute Genome Sequencing Platform"/>
            <person name="Earl A."/>
            <person name="Ward D."/>
            <person name="Feldgarden M."/>
            <person name="Gevers D."/>
            <person name="Finegold S.M."/>
            <person name="Summanen P.H."/>
            <person name="Molitoris D.R."/>
            <person name="Vaisanen M.L."/>
            <person name="Daigneault M."/>
            <person name="Allen-Vercoe E."/>
            <person name="Young S.K."/>
            <person name="Zeng Q."/>
            <person name="Gargeya S."/>
            <person name="Fitzgerald M."/>
            <person name="Haas B."/>
            <person name="Abouelleil A."/>
            <person name="Alvarado L."/>
            <person name="Arachchi H.M."/>
            <person name="Berlin A."/>
            <person name="Brown A."/>
            <person name="Chapman S.B."/>
            <person name="Chen Z."/>
            <person name="Dunbar C."/>
            <person name="Freedman E."/>
            <person name="Gearin G."/>
            <person name="Gellesch M."/>
            <person name="Goldberg J."/>
            <person name="Griggs A."/>
            <person name="Gujja S."/>
            <person name="Heiman D."/>
            <person name="Howarth C."/>
            <person name="Larson L."/>
            <person name="Lui A."/>
            <person name="MacDonald P.J.P."/>
            <person name="Montmayeur A."/>
            <person name="Murphy C."/>
            <person name="Neiman D."/>
            <person name="Pearson M."/>
            <person name="Priest M."/>
            <person name="Roberts A."/>
            <person name="Saif S."/>
            <person name="Shea T."/>
            <person name="Shenoy N."/>
            <person name="Sisk P."/>
            <person name="Stolte C."/>
            <person name="Sykes S."/>
            <person name="Wortman J."/>
            <person name="Nusbaum C."/>
            <person name="Birren B."/>
        </authorList>
    </citation>
    <scope>NUCLEOTIDE SEQUENCE [LARGE SCALE GENOMIC DNA]</scope>
    <source>
        <strain evidence="2 3">WAL-17108</strain>
    </source>
</reference>
<accession>G5HQL0</accession>
<evidence type="ECO:0000313" key="3">
    <source>
        <dbReference type="Proteomes" id="UP000003763"/>
    </source>
</evidence>
<dbReference type="InterPro" id="IPR001279">
    <property type="entry name" value="Metallo-B-lactamas"/>
</dbReference>
<evidence type="ECO:0000259" key="1">
    <source>
        <dbReference type="Pfam" id="PF12706"/>
    </source>
</evidence>
<name>G5HQL0_9FIRM</name>
<sequence length="289" mass="33587">MKLHFYGTGASEGVPALFCECKYCKQIRKMGGKNYRMRTCVQLDNDVLIDFSMDGYAQTLFRNLDLTAISHLLITHSHDDHLYPLAITQVIPPKAFYDRERVLNVYGNDKSIHKISDIIACSVNSQAEIEKIMNNNYLGIDNYLKLNLLTMYEEFYIGKYKVLPLPANHDKKELCMIYIIQDKEKTLLYGHDSSMFQENTWKELKRYKFDCVVLDCTMVEETGIFDGHMGLPDNIKVYQRMIEEGMASENTKFISTHFYHGFNPVHERITPIFKKEGFIAAYDGMEIIF</sequence>
<dbReference type="PANTHER" id="PTHR42663:SF6">
    <property type="entry name" value="HYDROLASE C777.06C-RELATED"/>
    <property type="match status" value="1"/>
</dbReference>
<dbReference type="PANTHER" id="PTHR42663">
    <property type="entry name" value="HYDROLASE C777.06C-RELATED-RELATED"/>
    <property type="match status" value="1"/>
</dbReference>
<dbReference type="PATRIC" id="fig|742733.3.peg.5018"/>
<dbReference type="AlphaFoldDB" id="G5HQL0"/>
<proteinExistence type="predicted"/>
<dbReference type="InterPro" id="IPR036866">
    <property type="entry name" value="RibonucZ/Hydroxyglut_hydro"/>
</dbReference>
<dbReference type="Proteomes" id="UP000003763">
    <property type="component" value="Unassembled WGS sequence"/>
</dbReference>
<dbReference type="eggNOG" id="COG1235">
    <property type="taxonomic scope" value="Bacteria"/>
</dbReference>
<protein>
    <recommendedName>
        <fullName evidence="1">Metallo-beta-lactamase domain-containing protein</fullName>
    </recommendedName>
</protein>
<feature type="domain" description="Metallo-beta-lactamase" evidence="1">
    <location>
        <begin position="47"/>
        <end position="242"/>
    </location>
</feature>